<keyword evidence="6" id="KW-0131">Cell cycle</keyword>
<feature type="region of interest" description="Disordered" evidence="8">
    <location>
        <begin position="753"/>
        <end position="780"/>
    </location>
</feature>
<feature type="domain" description="Septin-type G" evidence="9">
    <location>
        <begin position="433"/>
        <end position="704"/>
    </location>
</feature>
<feature type="region of interest" description="Disordered" evidence="8">
    <location>
        <begin position="265"/>
        <end position="303"/>
    </location>
</feature>
<accession>A0A8J6L6W1</accession>
<evidence type="ECO:0000313" key="10">
    <source>
        <dbReference type="EMBL" id="KAH0809855.1"/>
    </source>
</evidence>
<sequence>MGKFLEPAEIHAPLIPLPASVRSFESPQNLCGFLTPTAMGPCINEPIFLGVKEATLARGGITSTRPEGPRDYKTTKGQNRRAGDDCADMTCYNPGSPKLPVIHRYDCAGTKFNPLTGRSRPDLCAEQHSCCNSRHFTTERIPNRPLFVWLTANAPLHGGLRRRTSPLHPERLHNCAERGRQTSPSGFNKQTKVEIQVVKELERKRRYGLYNNGSVNPDRCFITTMSANNVNAQPAPTTQATATIKSRPNIMPSSYLYTSSSALLNRNSENKPTPPPTLPKYTSSFNAGSGLNRDRDKDSIGGSYRLSSLDRLAMRQKFMDQQSPTNANSNGTISQTNGNETTSTSIQSKREMFFTSTETTALSKDSNRINKISSMDKPPEPPVKSSPPEVTKEDTSKESTPEIVKERPKLKELDGYVGFANLPNQVYRKAVKKGFEFTLMVVGESGLGKSTLINSMFLTEIYNSTDYPGPTQRLKKTVAVETTRVMLKENGVNLLLTMVDTPGFGDAVDNSNCWAPVIEYIESKYEDYLNSEARVTRKQIPDQRVHCCLYFIQPSGHGLKSLDIEFMKRLCDKVNIIPIIAKADTLTSDECALFKKQILNEIAQHKIKIYEFPETSEDDEEHKLNKSLKDRVPFAVVGSNTVIEVDGKKVRGRKYPWGIAEVENLEHCDFIALRNMIIRTHLQDLKDVTNNVHYENYRCRKLAGLGVDGKPSRISNKNPLAQMDEEKREHDLKMKKMEAEMEQVFEMKVREKKQKLKDSETELTRRHEATKKQLEQQAKELDEKRRQFELEKEQWEKENQITVEELRRRSLEGSREAVDGKKEKKKKGLF</sequence>
<keyword evidence="2" id="KW-0132">Cell division</keyword>
<name>A0A8J6L6W1_TENMO</name>
<evidence type="ECO:0000256" key="3">
    <source>
        <dbReference type="ARBA" id="ARBA00022741"/>
    </source>
</evidence>
<evidence type="ECO:0000256" key="4">
    <source>
        <dbReference type="ARBA" id="ARBA00023054"/>
    </source>
</evidence>
<feature type="region of interest" description="Disordered" evidence="8">
    <location>
        <begin position="60"/>
        <end position="80"/>
    </location>
</feature>
<feature type="compositionally biased region" description="Basic and acidic residues" evidence="8">
    <location>
        <begin position="390"/>
        <end position="402"/>
    </location>
</feature>
<evidence type="ECO:0000256" key="5">
    <source>
        <dbReference type="ARBA" id="ARBA00023134"/>
    </source>
</evidence>
<keyword evidence="3 7" id="KW-0547">Nucleotide-binding</keyword>
<dbReference type="GO" id="GO:0051301">
    <property type="term" value="P:cell division"/>
    <property type="evidence" value="ECO:0007669"/>
    <property type="project" value="UniProtKB-KW"/>
</dbReference>
<keyword evidence="5 7" id="KW-0342">GTP-binding</keyword>
<dbReference type="PROSITE" id="PS51719">
    <property type="entry name" value="G_SEPTIN"/>
    <property type="match status" value="1"/>
</dbReference>
<dbReference type="InterPro" id="IPR030379">
    <property type="entry name" value="G_SEPTIN_dom"/>
</dbReference>
<feature type="compositionally biased region" description="Basic and acidic residues" evidence="8">
    <location>
        <begin position="756"/>
        <end position="780"/>
    </location>
</feature>
<keyword evidence="4" id="KW-0175">Coiled coil</keyword>
<feature type="compositionally biased region" description="Polar residues" evidence="8">
    <location>
        <begin position="354"/>
        <end position="373"/>
    </location>
</feature>
<reference evidence="10" key="1">
    <citation type="journal article" date="2020" name="J Insects Food Feed">
        <title>The yellow mealworm (Tenebrio molitor) genome: a resource for the emerging insects as food and feed industry.</title>
        <authorList>
            <person name="Eriksson T."/>
            <person name="Andere A."/>
            <person name="Kelstrup H."/>
            <person name="Emery V."/>
            <person name="Picard C."/>
        </authorList>
    </citation>
    <scope>NUCLEOTIDE SEQUENCE</scope>
    <source>
        <strain evidence="10">Stoneville</strain>
        <tissue evidence="10">Whole head</tissue>
    </source>
</reference>
<feature type="compositionally biased region" description="Basic and acidic residues" evidence="8">
    <location>
        <begin position="808"/>
        <end position="822"/>
    </location>
</feature>
<organism evidence="10 11">
    <name type="scientific">Tenebrio molitor</name>
    <name type="common">Yellow mealworm beetle</name>
    <dbReference type="NCBI Taxonomy" id="7067"/>
    <lineage>
        <taxon>Eukaryota</taxon>
        <taxon>Metazoa</taxon>
        <taxon>Ecdysozoa</taxon>
        <taxon>Arthropoda</taxon>
        <taxon>Hexapoda</taxon>
        <taxon>Insecta</taxon>
        <taxon>Pterygota</taxon>
        <taxon>Neoptera</taxon>
        <taxon>Endopterygota</taxon>
        <taxon>Coleoptera</taxon>
        <taxon>Polyphaga</taxon>
        <taxon>Cucujiformia</taxon>
        <taxon>Tenebrionidae</taxon>
        <taxon>Tenebrio</taxon>
    </lineage>
</organism>
<evidence type="ECO:0000256" key="2">
    <source>
        <dbReference type="ARBA" id="ARBA00022618"/>
    </source>
</evidence>
<dbReference type="CDD" id="cd01850">
    <property type="entry name" value="CDC_Septin"/>
    <property type="match status" value="1"/>
</dbReference>
<dbReference type="SUPFAM" id="SSF52540">
    <property type="entry name" value="P-loop containing nucleoside triphosphate hydrolases"/>
    <property type="match status" value="1"/>
</dbReference>
<dbReference type="FunFam" id="3.40.50.300:FF:000162">
    <property type="entry name" value="septin-7 isoform X1"/>
    <property type="match status" value="1"/>
</dbReference>
<feature type="region of interest" description="Disordered" evidence="8">
    <location>
        <begin position="320"/>
        <end position="402"/>
    </location>
</feature>
<evidence type="ECO:0000259" key="9">
    <source>
        <dbReference type="PROSITE" id="PS51719"/>
    </source>
</evidence>
<dbReference type="PANTHER" id="PTHR18884">
    <property type="entry name" value="SEPTIN"/>
    <property type="match status" value="1"/>
</dbReference>
<keyword evidence="11" id="KW-1185">Reference proteome</keyword>
<protein>
    <recommendedName>
        <fullName evidence="9">Septin-type G domain-containing protein</fullName>
    </recommendedName>
</protein>
<comment type="subcellular location">
    <subcellularLocation>
        <location evidence="1">Cleavage furrow</location>
    </subcellularLocation>
</comment>
<evidence type="ECO:0000256" key="6">
    <source>
        <dbReference type="ARBA" id="ARBA00023306"/>
    </source>
</evidence>
<dbReference type="AlphaFoldDB" id="A0A8J6L6W1"/>
<dbReference type="GO" id="GO:0005525">
    <property type="term" value="F:GTP binding"/>
    <property type="evidence" value="ECO:0007669"/>
    <property type="project" value="UniProtKB-KW"/>
</dbReference>
<evidence type="ECO:0000256" key="7">
    <source>
        <dbReference type="RuleBase" id="RU004560"/>
    </source>
</evidence>
<dbReference type="Pfam" id="PF00735">
    <property type="entry name" value="Septin"/>
    <property type="match status" value="1"/>
</dbReference>
<dbReference type="EMBL" id="JABDTM020027871">
    <property type="protein sequence ID" value="KAH0809855.1"/>
    <property type="molecule type" value="Genomic_DNA"/>
</dbReference>
<evidence type="ECO:0000256" key="8">
    <source>
        <dbReference type="SAM" id="MobiDB-lite"/>
    </source>
</evidence>
<evidence type="ECO:0000256" key="1">
    <source>
        <dbReference type="ARBA" id="ARBA00004626"/>
    </source>
</evidence>
<dbReference type="InterPro" id="IPR027417">
    <property type="entry name" value="P-loop_NTPase"/>
</dbReference>
<dbReference type="GO" id="GO:0005856">
    <property type="term" value="C:cytoskeleton"/>
    <property type="evidence" value="ECO:0007669"/>
    <property type="project" value="UniProtKB-ARBA"/>
</dbReference>
<reference evidence="10" key="2">
    <citation type="submission" date="2021-08" db="EMBL/GenBank/DDBJ databases">
        <authorList>
            <person name="Eriksson T."/>
        </authorList>
    </citation>
    <scope>NUCLEOTIDE SEQUENCE</scope>
    <source>
        <strain evidence="10">Stoneville</strain>
        <tissue evidence="10">Whole head</tissue>
    </source>
</reference>
<comment type="caution">
    <text evidence="10">The sequence shown here is derived from an EMBL/GenBank/DDBJ whole genome shotgun (WGS) entry which is preliminary data.</text>
</comment>
<gene>
    <name evidence="10" type="ORF">GEV33_012935</name>
</gene>
<feature type="region of interest" description="Disordered" evidence="8">
    <location>
        <begin position="808"/>
        <end position="830"/>
    </location>
</feature>
<dbReference type="Gene3D" id="3.40.50.300">
    <property type="entry name" value="P-loop containing nucleotide triphosphate hydrolases"/>
    <property type="match status" value="1"/>
</dbReference>
<feature type="compositionally biased region" description="Polar residues" evidence="8">
    <location>
        <begin position="320"/>
        <end position="347"/>
    </location>
</feature>
<evidence type="ECO:0000313" key="11">
    <source>
        <dbReference type="Proteomes" id="UP000719412"/>
    </source>
</evidence>
<dbReference type="InterPro" id="IPR016491">
    <property type="entry name" value="Septin"/>
</dbReference>
<dbReference type="Proteomes" id="UP000719412">
    <property type="component" value="Unassembled WGS sequence"/>
</dbReference>
<proteinExistence type="inferred from homology"/>
<dbReference type="GO" id="GO:0032154">
    <property type="term" value="C:cleavage furrow"/>
    <property type="evidence" value="ECO:0007669"/>
    <property type="project" value="UniProtKB-SubCell"/>
</dbReference>
<comment type="similarity">
    <text evidence="7">Belongs to the TRAFAC class TrmE-Era-EngA-EngB-Septin-like GTPase superfamily. Septin GTPase family.</text>
</comment>